<sequence length="267" mass="28067">MSTSTSSSTPQRSAVTVNGMAIHVEQQGSGKPLVLLHGGIIPDCFGPNVAALAAGRHIIAPHLQAHGHTPDVDRPLRAETLADDVAALVRQLGLGKVDVLGYSFGAGVALRLALQHPDVVDRLVLVSAPMKRSGFFPEVRAAFDNMAAGAAQVGAQLAQSPFAATYPKVDWVNLFRKMGELTRRDYDLSAQVAALKTPTQLIYADADAISLEHIAEFYKALGGGQRDAGLDGSLRSPSRLAIIPGTTHYSILGTTAVADIARGFLAT</sequence>
<organism evidence="2 3">
    <name type="scientific">Zemynaea arenosa</name>
    <dbReference type="NCBI Taxonomy" id="2561931"/>
    <lineage>
        <taxon>Bacteria</taxon>
        <taxon>Pseudomonadati</taxon>
        <taxon>Pseudomonadota</taxon>
        <taxon>Betaproteobacteria</taxon>
        <taxon>Burkholderiales</taxon>
        <taxon>Oxalobacteraceae</taxon>
        <taxon>Telluria group</taxon>
        <taxon>Zemynaea</taxon>
    </lineage>
</organism>
<dbReference type="InterPro" id="IPR029058">
    <property type="entry name" value="AB_hydrolase_fold"/>
</dbReference>
<evidence type="ECO:0000259" key="1">
    <source>
        <dbReference type="Pfam" id="PF00561"/>
    </source>
</evidence>
<keyword evidence="2" id="KW-0378">Hydrolase</keyword>
<evidence type="ECO:0000313" key="2">
    <source>
        <dbReference type="EMBL" id="TFW18756.1"/>
    </source>
</evidence>
<dbReference type="AlphaFoldDB" id="A0A4Y9SFJ6"/>
<comment type="caution">
    <text evidence="2">The sequence shown here is derived from an EMBL/GenBank/DDBJ whole genome shotgun (WGS) entry which is preliminary data.</text>
</comment>
<dbReference type="SUPFAM" id="SSF53474">
    <property type="entry name" value="alpha/beta-Hydrolases"/>
    <property type="match status" value="1"/>
</dbReference>
<dbReference type="EMBL" id="SPVF01000157">
    <property type="protein sequence ID" value="TFW18756.1"/>
    <property type="molecule type" value="Genomic_DNA"/>
</dbReference>
<dbReference type="PANTHER" id="PTHR46331">
    <property type="entry name" value="VALACYCLOVIR HYDROLASE"/>
    <property type="match status" value="1"/>
</dbReference>
<name>A0A4Y9SFJ6_9BURK</name>
<dbReference type="OrthoDB" id="2987348at2"/>
<dbReference type="PRINTS" id="PR00111">
    <property type="entry name" value="ABHYDROLASE"/>
</dbReference>
<proteinExistence type="predicted"/>
<gene>
    <name evidence="2" type="ORF">E4L96_12665</name>
</gene>
<reference evidence="2 3" key="1">
    <citation type="submission" date="2019-03" db="EMBL/GenBank/DDBJ databases">
        <title>Draft Genome Sequence of Massilia arenosa sp. nov., a Novel Massilia Species Isolated from a Sandy-loam Maize Soil.</title>
        <authorList>
            <person name="Raths R."/>
            <person name="Peta V."/>
            <person name="Bucking H."/>
        </authorList>
    </citation>
    <scope>NUCLEOTIDE SEQUENCE [LARGE SCALE GENOMIC DNA]</scope>
    <source>
        <strain evidence="2 3">MC02</strain>
    </source>
</reference>
<dbReference type="Proteomes" id="UP000298438">
    <property type="component" value="Unassembled WGS sequence"/>
</dbReference>
<dbReference type="Pfam" id="PF00561">
    <property type="entry name" value="Abhydrolase_1"/>
    <property type="match status" value="1"/>
</dbReference>
<keyword evidence="3" id="KW-1185">Reference proteome</keyword>
<accession>A0A4Y9SFJ6</accession>
<evidence type="ECO:0000313" key="3">
    <source>
        <dbReference type="Proteomes" id="UP000298438"/>
    </source>
</evidence>
<dbReference type="InterPro" id="IPR000073">
    <property type="entry name" value="AB_hydrolase_1"/>
</dbReference>
<dbReference type="RefSeq" id="WP_135207590.1">
    <property type="nucleotide sequence ID" value="NZ_SPVF01000157.1"/>
</dbReference>
<protein>
    <submittedName>
        <fullName evidence="2">Alpha/beta hydrolase</fullName>
    </submittedName>
</protein>
<dbReference type="GO" id="GO:0017171">
    <property type="term" value="F:serine hydrolase activity"/>
    <property type="evidence" value="ECO:0007669"/>
    <property type="project" value="TreeGrafter"/>
</dbReference>
<dbReference type="PANTHER" id="PTHR46331:SF2">
    <property type="entry name" value="VALACYCLOVIR HYDROLASE"/>
    <property type="match status" value="1"/>
</dbReference>
<dbReference type="Gene3D" id="3.40.50.1820">
    <property type="entry name" value="alpha/beta hydrolase"/>
    <property type="match status" value="1"/>
</dbReference>
<feature type="domain" description="AB hydrolase-1" evidence="1">
    <location>
        <begin position="32"/>
        <end position="162"/>
    </location>
</feature>